<evidence type="ECO:0000313" key="2">
    <source>
        <dbReference type="Proteomes" id="UP000006050"/>
    </source>
</evidence>
<reference evidence="2" key="1">
    <citation type="submission" date="2012-06" db="EMBL/GenBank/DDBJ databases">
        <title>The complete genome of Belliella baltica DSM 15883.</title>
        <authorList>
            <person name="Lucas S."/>
            <person name="Copeland A."/>
            <person name="Lapidus A."/>
            <person name="Goodwin L."/>
            <person name="Pitluck S."/>
            <person name="Peters L."/>
            <person name="Mikhailova N."/>
            <person name="Davenport K."/>
            <person name="Kyrpides N."/>
            <person name="Mavromatis K."/>
            <person name="Pagani I."/>
            <person name="Ivanova N."/>
            <person name="Ovchinnikova G."/>
            <person name="Zeytun A."/>
            <person name="Detter J.C."/>
            <person name="Han C."/>
            <person name="Land M."/>
            <person name="Hauser L."/>
            <person name="Markowitz V."/>
            <person name="Cheng J.-F."/>
            <person name="Hugenholtz P."/>
            <person name="Woyke T."/>
            <person name="Wu D."/>
            <person name="Tindall B."/>
            <person name="Pomrenke H."/>
            <person name="Brambilla E."/>
            <person name="Klenk H.-P."/>
            <person name="Eisen J.A."/>
        </authorList>
    </citation>
    <scope>NUCLEOTIDE SEQUENCE [LARGE SCALE GENOMIC DNA]</scope>
    <source>
        <strain evidence="2">DSM 15883 / CIP 108006 / LMG 21964 / BA134</strain>
    </source>
</reference>
<dbReference type="KEGG" id="bbd:Belba_2146"/>
<organism evidence="1 2">
    <name type="scientific">Belliella baltica (strain DSM 15883 / CIP 108006 / LMG 21964 / BA134)</name>
    <dbReference type="NCBI Taxonomy" id="866536"/>
    <lineage>
        <taxon>Bacteria</taxon>
        <taxon>Pseudomonadati</taxon>
        <taxon>Bacteroidota</taxon>
        <taxon>Cytophagia</taxon>
        <taxon>Cytophagales</taxon>
        <taxon>Cyclobacteriaceae</taxon>
        <taxon>Belliella</taxon>
    </lineage>
</organism>
<dbReference type="AlphaFoldDB" id="I3Z645"/>
<dbReference type="EMBL" id="CP003281">
    <property type="protein sequence ID" value="AFL84713.1"/>
    <property type="molecule type" value="Genomic_DNA"/>
</dbReference>
<dbReference type="STRING" id="866536.Belba_2146"/>
<proteinExistence type="predicted"/>
<gene>
    <name evidence="1" type="ordered locus">Belba_2146</name>
</gene>
<evidence type="ECO:0000313" key="1">
    <source>
        <dbReference type="EMBL" id="AFL84713.1"/>
    </source>
</evidence>
<protein>
    <submittedName>
        <fullName evidence="1">Uncharacterized protein</fullName>
    </submittedName>
</protein>
<accession>I3Z645</accession>
<sequence>MFESILDPHFIDIGDIEGTFFPPAALKEFQFKTQEEIKLILLKFYDILLTRSEDDDFEPLDLLKKVV</sequence>
<name>I3Z645_BELBD</name>
<dbReference type="Proteomes" id="UP000006050">
    <property type="component" value="Chromosome"/>
</dbReference>
<keyword evidence="2" id="KW-1185">Reference proteome</keyword>
<dbReference type="HOGENOM" id="CLU_2803801_0_0_10"/>